<comment type="caution">
    <text evidence="3">The sequence shown here is derived from an EMBL/GenBank/DDBJ whole genome shotgun (WGS) entry which is preliminary data.</text>
</comment>
<dbReference type="RefSeq" id="WP_157416086.1">
    <property type="nucleotide sequence ID" value="NZ_BAAAMK010000004.1"/>
</dbReference>
<dbReference type="PANTHER" id="PTHR31151:SF0">
    <property type="entry name" value="PROLINE-TRNA LIGASE (DUF1680)"/>
    <property type="match status" value="1"/>
</dbReference>
<protein>
    <recommendedName>
        <fullName evidence="5">Glycosyl hydrolase</fullName>
    </recommendedName>
</protein>
<evidence type="ECO:0000313" key="3">
    <source>
        <dbReference type="EMBL" id="GAA1955080.1"/>
    </source>
</evidence>
<keyword evidence="4" id="KW-1185">Reference proteome</keyword>
<feature type="domain" description="Non-reducing end beta-L-arabinofuranosidase-like GH127 catalytic" evidence="1">
    <location>
        <begin position="14"/>
        <end position="415"/>
    </location>
</feature>
<proteinExistence type="predicted"/>
<dbReference type="InterPro" id="IPR049046">
    <property type="entry name" value="Beta-AFase-like_GH127_middle"/>
</dbReference>
<accession>A0ABP5BZE1</accession>
<reference evidence="4" key="1">
    <citation type="journal article" date="2019" name="Int. J. Syst. Evol. Microbiol.">
        <title>The Global Catalogue of Microorganisms (GCM) 10K type strain sequencing project: providing services to taxonomists for standard genome sequencing and annotation.</title>
        <authorList>
            <consortium name="The Broad Institute Genomics Platform"/>
            <consortium name="The Broad Institute Genome Sequencing Center for Infectious Disease"/>
            <person name="Wu L."/>
            <person name="Ma J."/>
        </authorList>
    </citation>
    <scope>NUCLEOTIDE SEQUENCE [LARGE SCALE GENOMIC DNA]</scope>
    <source>
        <strain evidence="4">JCM 13584</strain>
    </source>
</reference>
<dbReference type="SUPFAM" id="SSF48208">
    <property type="entry name" value="Six-hairpin glycosidases"/>
    <property type="match status" value="1"/>
</dbReference>
<dbReference type="Proteomes" id="UP001499954">
    <property type="component" value="Unassembled WGS sequence"/>
</dbReference>
<evidence type="ECO:0000313" key="4">
    <source>
        <dbReference type="Proteomes" id="UP001499954"/>
    </source>
</evidence>
<evidence type="ECO:0000259" key="2">
    <source>
        <dbReference type="Pfam" id="PF20736"/>
    </source>
</evidence>
<gene>
    <name evidence="3" type="ORF">GCM10009717_21290</name>
</gene>
<name>A0ABP5BZE1_9MICO</name>
<feature type="domain" description="Non-reducing end beta-L-arabinofuranosidase-like GH127 middle" evidence="2">
    <location>
        <begin position="425"/>
        <end position="521"/>
    </location>
</feature>
<dbReference type="Pfam" id="PF20736">
    <property type="entry name" value="Glyco_hydro127M"/>
    <property type="match status" value="1"/>
</dbReference>
<evidence type="ECO:0000259" key="1">
    <source>
        <dbReference type="Pfam" id="PF07944"/>
    </source>
</evidence>
<sequence>MTVPRLEAVAAPLVKILDAYEANALTQTADYLLRLEPERFLHGFFVQAGLPPATTVGYGGWERATGPRFQGHFFGHYLSALAQAYAVSTGVLADELLVRLTVAVVGLERCQLAYAQNHPDNTGYLSAFPIEALPDGRDGLIVPFYNLHKILAGLLHTHQHVPGRLGRTALEIASRFGSWIAAWAGRLDEPSDILATEYGGMNDALYELYRITGDPTHRRAAEYFDETSLFDRLAAGIDVLDGLHANTTIPKVIGALKRYLVLSDVSSSTTAEQADLARYRLTAENFWRMVTEHHTYANGGNSQGEHFHEPGSLYRHAMTGKTDGYGENSTSEGCNEYNMLKLTRELFLLTGDVRYLDYYESTVINSILASQHPETGMVTYFQPMAPGYAKVFGRELDEFWCDQGTALESFTKLGDTVYFRSPYGILVARFVSSVFTDPDRNLRLTQTCSVPERDLVRFTIDAIDGEEIAAGTVLLLRVPRWVDGEPSLAVNGSAKDLGTITNDGWVTLPVEAGDRIEYRLPATVEVVGATENPNWVAVRYGPVLLATELSRADVDATYEAGVLVRLSSTRDLDSVIVVDDPEAWKAHPRTNVVRVSDGPNLNGTQTMRFELRDVDARASGWTLQPYYSLHGARYATYFTLKPRETTEHPI</sequence>
<organism evidence="3 4">
    <name type="scientific">Agromyces allii</name>
    <dbReference type="NCBI Taxonomy" id="393607"/>
    <lineage>
        <taxon>Bacteria</taxon>
        <taxon>Bacillati</taxon>
        <taxon>Actinomycetota</taxon>
        <taxon>Actinomycetes</taxon>
        <taxon>Micrococcales</taxon>
        <taxon>Microbacteriaceae</taxon>
        <taxon>Agromyces</taxon>
    </lineage>
</organism>
<dbReference type="InterPro" id="IPR012878">
    <property type="entry name" value="Beta-AFase-like_GH127_cat"/>
</dbReference>
<dbReference type="InterPro" id="IPR008928">
    <property type="entry name" value="6-hairpin_glycosidase_sf"/>
</dbReference>
<dbReference type="PANTHER" id="PTHR31151">
    <property type="entry name" value="PROLINE-TRNA LIGASE (DUF1680)"/>
    <property type="match status" value="1"/>
</dbReference>
<dbReference type="Pfam" id="PF07944">
    <property type="entry name" value="Beta-AFase-like_GH127_cat"/>
    <property type="match status" value="1"/>
</dbReference>
<dbReference type="EMBL" id="BAAAMK010000004">
    <property type="protein sequence ID" value="GAA1955080.1"/>
    <property type="molecule type" value="Genomic_DNA"/>
</dbReference>
<evidence type="ECO:0008006" key="5">
    <source>
        <dbReference type="Google" id="ProtNLM"/>
    </source>
</evidence>